<gene>
    <name evidence="2" type="ordered locus">aq_1542</name>
</gene>
<dbReference type="PANTHER" id="PTHR31303:SF1">
    <property type="entry name" value="CTP-DEPENDENT DIACYLGLYCEROL KINASE 1"/>
    <property type="match status" value="1"/>
</dbReference>
<dbReference type="InParanoid" id="O67497"/>
<dbReference type="STRING" id="224324.aq_1542"/>
<proteinExistence type="predicted"/>
<organism evidence="2 3">
    <name type="scientific">Aquifex aeolicus (strain VF5)</name>
    <dbReference type="NCBI Taxonomy" id="224324"/>
    <lineage>
        <taxon>Bacteria</taxon>
        <taxon>Pseudomonadati</taxon>
        <taxon>Aquificota</taxon>
        <taxon>Aquificia</taxon>
        <taxon>Aquificales</taxon>
        <taxon>Aquificaceae</taxon>
        <taxon>Aquifex</taxon>
    </lineage>
</organism>
<dbReference type="KEGG" id="aae:aq_1542"/>
<feature type="transmembrane region" description="Helical" evidence="1">
    <location>
        <begin position="101"/>
        <end position="120"/>
    </location>
</feature>
<dbReference type="EMBL" id="AE000657">
    <property type="protein sequence ID" value="AAC07469.1"/>
    <property type="molecule type" value="Genomic_DNA"/>
</dbReference>
<reference evidence="2 3" key="1">
    <citation type="journal article" date="1998" name="Nature">
        <title>The complete genome of the hyperthermophilic bacterium Aquifex aeolicus.</title>
        <authorList>
            <person name="Deckert G."/>
            <person name="Warren P.V."/>
            <person name="Gaasterland T."/>
            <person name="Young W.G."/>
            <person name="Lenox A.L."/>
            <person name="Graham D.E."/>
            <person name="Overbeek R."/>
            <person name="Snead M.A."/>
            <person name="Keller M."/>
            <person name="Aujay M."/>
            <person name="Huber R."/>
            <person name="Feldman R.A."/>
            <person name="Short J.M."/>
            <person name="Olson G.J."/>
            <person name="Swanson R.V."/>
        </authorList>
    </citation>
    <scope>NUCLEOTIDE SEQUENCE [LARGE SCALE GENOMIC DNA]</scope>
    <source>
        <strain evidence="2 3">VF5</strain>
    </source>
</reference>
<dbReference type="GO" id="GO:0004143">
    <property type="term" value="F:ATP-dependent diacylglycerol kinase activity"/>
    <property type="evidence" value="ECO:0007669"/>
    <property type="project" value="InterPro"/>
</dbReference>
<dbReference type="EnsemblBacteria" id="AAC07469">
    <property type="protein sequence ID" value="AAC07469"/>
    <property type="gene ID" value="aq_1542"/>
</dbReference>
<keyword evidence="1" id="KW-0812">Transmembrane</keyword>
<evidence type="ECO:0000256" key="1">
    <source>
        <dbReference type="SAM" id="Phobius"/>
    </source>
</evidence>
<name>O67497_AQUAE</name>
<dbReference type="HOGENOM" id="CLU_031477_4_1_0"/>
<dbReference type="PANTHER" id="PTHR31303">
    <property type="entry name" value="CTP-DEPENDENT DIACYLGLYCEROL KINASE 1"/>
    <property type="match status" value="1"/>
</dbReference>
<feature type="transmembrane region" description="Helical" evidence="1">
    <location>
        <begin position="77"/>
        <end position="95"/>
    </location>
</feature>
<keyword evidence="1" id="KW-1133">Transmembrane helix</keyword>
<feature type="transmembrane region" description="Helical" evidence="1">
    <location>
        <begin position="15"/>
        <end position="34"/>
    </location>
</feature>
<sequence>MNLERGNMLELRRKLFHFLSILLLIIPVKFFPFWLNVFLFLSAILLNLLIIFRVSPFYNIFEVFIKLFEREKNLETPGIQSLWAILGVFISYLLFGENAVVGIVVLALGDGFSGLVGYYFGRRKLFYNPKKSLEGTLAFFTASFLGLLLFTDFCEAFVISLICAVLESLPLKLDDNFYIPVLASFLGEVL</sequence>
<dbReference type="PIR" id="G70433">
    <property type="entry name" value="G70433"/>
</dbReference>
<dbReference type="Proteomes" id="UP000000798">
    <property type="component" value="Chromosome"/>
</dbReference>
<dbReference type="eggNOG" id="COG0170">
    <property type="taxonomic scope" value="Bacteria"/>
</dbReference>
<evidence type="ECO:0008006" key="4">
    <source>
        <dbReference type="Google" id="ProtNLM"/>
    </source>
</evidence>
<accession>O67497</accession>
<feature type="transmembrane region" description="Helical" evidence="1">
    <location>
        <begin position="40"/>
        <end position="65"/>
    </location>
</feature>
<dbReference type="InterPro" id="IPR037997">
    <property type="entry name" value="Dgk1-like"/>
</dbReference>
<evidence type="ECO:0000313" key="3">
    <source>
        <dbReference type="Proteomes" id="UP000000798"/>
    </source>
</evidence>
<keyword evidence="1" id="KW-0472">Membrane</keyword>
<dbReference type="AlphaFoldDB" id="O67497"/>
<dbReference type="OrthoDB" id="14973at2"/>
<protein>
    <recommendedName>
        <fullName evidence="4">Phosphatidate cytidylyltransferase</fullName>
    </recommendedName>
</protein>
<feature type="transmembrane region" description="Helical" evidence="1">
    <location>
        <begin position="132"/>
        <end position="150"/>
    </location>
</feature>
<keyword evidence="3" id="KW-1185">Reference proteome</keyword>
<evidence type="ECO:0000313" key="2">
    <source>
        <dbReference type="EMBL" id="AAC07469.1"/>
    </source>
</evidence>